<proteinExistence type="predicted"/>
<reference evidence="1 2" key="1">
    <citation type="submission" date="2019-07" db="EMBL/GenBank/DDBJ databases">
        <title>Whole genome shotgun sequence of Deinococcus cellulosilyticus NBRC 106333.</title>
        <authorList>
            <person name="Hosoyama A."/>
            <person name="Uohara A."/>
            <person name="Ohji S."/>
            <person name="Ichikawa N."/>
        </authorList>
    </citation>
    <scope>NUCLEOTIDE SEQUENCE [LARGE SCALE GENOMIC DNA]</scope>
    <source>
        <strain evidence="1 2">NBRC 106333</strain>
    </source>
</reference>
<dbReference type="Pfam" id="PF10117">
    <property type="entry name" value="McrBC"/>
    <property type="match status" value="1"/>
</dbReference>
<keyword evidence="1" id="KW-0378">Hydrolase</keyword>
<accession>A0A511N272</accession>
<dbReference type="InterPro" id="IPR019292">
    <property type="entry name" value="McrC"/>
</dbReference>
<dbReference type="RefSeq" id="WP_146884811.1">
    <property type="nucleotide sequence ID" value="NZ_BJXB01000010.1"/>
</dbReference>
<keyword evidence="1" id="KW-0540">Nuclease</keyword>
<dbReference type="OrthoDB" id="9786961at2"/>
<dbReference type="PANTHER" id="PTHR38733:SF1">
    <property type="entry name" value="TYPE IV METHYL-DIRECTED RESTRICTION ENZYME ECOKMCRBC"/>
    <property type="match status" value="1"/>
</dbReference>
<dbReference type="AlphaFoldDB" id="A0A511N272"/>
<dbReference type="PANTHER" id="PTHR38733">
    <property type="entry name" value="PROTEIN MCRC"/>
    <property type="match status" value="1"/>
</dbReference>
<sequence>MLFTVHEHEVIHRGSGPGKSLPAQVFDRLKQFYLENVPNTFMPFTLTFLGGREVFKVGNFVGVISAPDFTLEILPKVQLGEGGNSAEERALLLRMLVTVGILPGTQTSVNASVETAKVPFHEAFFRRYLLEVSEVVRRGLIRHYTDHQDHLLSLKGRLDVSRQIRENSVLKHRFAVEYQEFDRDRAENRLIQSALLHVVRNTRDAENARLTRELLFAFEGVSPARNLEDELRKWATDRNSTHYQPIKGTTEMILRQQSPFATLGAASFFSLLFPMQDVYEQYVLHLLKGQLYGWRIQAQVSSKHLATLQERPIFQLRPDVLISRGHEQVILDTKWKRLDSKDTRNHYGISQSDLYQMFAYAQTHLQNQEQKRVILLYPRNEHFTEVLGPFVLPDRVEVWAWPVNLQHAQNVASSLRSFLGGS</sequence>
<gene>
    <name evidence="1" type="ORF">DC3_25870</name>
</gene>
<dbReference type="Proteomes" id="UP000321306">
    <property type="component" value="Unassembled WGS sequence"/>
</dbReference>
<evidence type="ECO:0000313" key="2">
    <source>
        <dbReference type="Proteomes" id="UP000321306"/>
    </source>
</evidence>
<dbReference type="GO" id="GO:0004519">
    <property type="term" value="F:endonuclease activity"/>
    <property type="evidence" value="ECO:0007669"/>
    <property type="project" value="UniProtKB-KW"/>
</dbReference>
<name>A0A511N272_DEIC1</name>
<keyword evidence="2" id="KW-1185">Reference proteome</keyword>
<evidence type="ECO:0000313" key="1">
    <source>
        <dbReference type="EMBL" id="GEM46952.1"/>
    </source>
</evidence>
<organism evidence="1 2">
    <name type="scientific">Deinococcus cellulosilyticus (strain DSM 18568 / NBRC 106333 / KACC 11606 / 5516J-15)</name>
    <dbReference type="NCBI Taxonomy" id="1223518"/>
    <lineage>
        <taxon>Bacteria</taxon>
        <taxon>Thermotogati</taxon>
        <taxon>Deinococcota</taxon>
        <taxon>Deinococci</taxon>
        <taxon>Deinococcales</taxon>
        <taxon>Deinococcaceae</taxon>
        <taxon>Deinococcus</taxon>
    </lineage>
</organism>
<dbReference type="EMBL" id="BJXB01000010">
    <property type="protein sequence ID" value="GEM46952.1"/>
    <property type="molecule type" value="Genomic_DNA"/>
</dbReference>
<comment type="caution">
    <text evidence="1">The sequence shown here is derived from an EMBL/GenBank/DDBJ whole genome shotgun (WGS) entry which is preliminary data.</text>
</comment>
<protein>
    <submittedName>
        <fullName evidence="1">Restriction endonuclease</fullName>
    </submittedName>
</protein>
<keyword evidence="1" id="KW-0255">Endonuclease</keyword>